<dbReference type="STRING" id="386301.SAMN05216282_104157"/>
<dbReference type="EC" id="5.4.99.12" evidence="4"/>
<evidence type="ECO:0000256" key="3">
    <source>
        <dbReference type="ARBA" id="ARBA00023235"/>
    </source>
</evidence>
<evidence type="ECO:0000256" key="7">
    <source>
        <dbReference type="RuleBase" id="RU003792"/>
    </source>
</evidence>
<name>A0A1G9AM72_9MICO</name>
<dbReference type="Gene3D" id="3.30.70.660">
    <property type="entry name" value="Pseudouridine synthase I, catalytic domain, C-terminal subdomain"/>
    <property type="match status" value="1"/>
</dbReference>
<dbReference type="InterPro" id="IPR020094">
    <property type="entry name" value="TruA/RsuA/RluB/E/F_N"/>
</dbReference>
<sequence>MNRAPDDVSRRPETTDSIRIRLEIAYDGTNFAGWAIQPGFRTVQGEIQSGLAAILKRYPPGPTVAVAGRTDAGVHAFGQVAHVDLTAEQADGLVRPRQGIGVRPATLELGAELHHRLRGILVNRPDIVVVRARRAAAGFDARYSALWRRYEYRIADRGALHDPLQRLRTTWYPHELDAGAMDAAAASLVGLHDFAAYCKRRPGATTIRTLQEFSWRRDPDGVLVAVVKADAFCHSMVRSLVGACVAVGEGKLDPARLIDLRFERERPSGDFNVMAPHGLSLIQVGYPDDAELAMRAVETRARRVHPDAFPA</sequence>
<evidence type="ECO:0000256" key="4">
    <source>
        <dbReference type="HAMAP-Rule" id="MF_00171"/>
    </source>
</evidence>
<dbReference type="PANTHER" id="PTHR11142:SF0">
    <property type="entry name" value="TRNA PSEUDOURIDINE SYNTHASE-LIKE 1"/>
    <property type="match status" value="1"/>
</dbReference>
<feature type="binding site" evidence="4 6">
    <location>
        <position position="150"/>
    </location>
    <ligand>
        <name>substrate</name>
    </ligand>
</feature>
<keyword evidence="2 4" id="KW-0819">tRNA processing</keyword>
<dbReference type="Gene3D" id="3.30.70.580">
    <property type="entry name" value="Pseudouridine synthase I, catalytic domain, N-terminal subdomain"/>
    <property type="match status" value="1"/>
</dbReference>
<feature type="active site" description="Nucleophile" evidence="4 5">
    <location>
        <position position="71"/>
    </location>
</feature>
<dbReference type="PIRSF" id="PIRSF001430">
    <property type="entry name" value="tRNA_psdUrid_synth"/>
    <property type="match status" value="1"/>
</dbReference>
<dbReference type="InterPro" id="IPR020103">
    <property type="entry name" value="PsdUridine_synth_cat_dom_sf"/>
</dbReference>
<dbReference type="InterPro" id="IPR001406">
    <property type="entry name" value="PsdUridine_synth_TruA"/>
</dbReference>
<comment type="catalytic activity">
    <reaction evidence="4 7">
        <text>uridine(38/39/40) in tRNA = pseudouridine(38/39/40) in tRNA</text>
        <dbReference type="Rhea" id="RHEA:22376"/>
        <dbReference type="Rhea" id="RHEA-COMP:10085"/>
        <dbReference type="Rhea" id="RHEA-COMP:10087"/>
        <dbReference type="ChEBI" id="CHEBI:65314"/>
        <dbReference type="ChEBI" id="CHEBI:65315"/>
        <dbReference type="EC" id="5.4.99.12"/>
    </reaction>
</comment>
<dbReference type="AlphaFoldDB" id="A0A1G9AM72"/>
<dbReference type="EMBL" id="FNFU01000004">
    <property type="protein sequence ID" value="SDK27914.1"/>
    <property type="molecule type" value="Genomic_DNA"/>
</dbReference>
<dbReference type="HAMAP" id="MF_00171">
    <property type="entry name" value="TruA"/>
    <property type="match status" value="1"/>
</dbReference>
<comment type="caution">
    <text evidence="4">Lacks conserved residue(s) required for the propagation of feature annotation.</text>
</comment>
<dbReference type="NCBIfam" id="TIGR00071">
    <property type="entry name" value="hisT_truA"/>
    <property type="match status" value="1"/>
</dbReference>
<dbReference type="Proteomes" id="UP000198701">
    <property type="component" value="Unassembled WGS sequence"/>
</dbReference>
<dbReference type="OrthoDB" id="9811823at2"/>
<comment type="similarity">
    <text evidence="1 4 7">Belongs to the tRNA pseudouridine synthase TruA family.</text>
</comment>
<keyword evidence="10" id="KW-1185">Reference proteome</keyword>
<evidence type="ECO:0000259" key="8">
    <source>
        <dbReference type="Pfam" id="PF01416"/>
    </source>
</evidence>
<dbReference type="InterPro" id="IPR020095">
    <property type="entry name" value="PsdUridine_synth_TruA_C"/>
</dbReference>
<dbReference type="PANTHER" id="PTHR11142">
    <property type="entry name" value="PSEUDOURIDYLATE SYNTHASE"/>
    <property type="match status" value="1"/>
</dbReference>
<dbReference type="CDD" id="cd02570">
    <property type="entry name" value="PseudoU_synth_EcTruA"/>
    <property type="match status" value="1"/>
</dbReference>
<gene>
    <name evidence="4" type="primary">truA</name>
    <name evidence="9" type="ORF">SAMN05216282_104157</name>
</gene>
<comment type="function">
    <text evidence="4">Formation of pseudouridine at positions 38, 39 and 40 in the anticodon stem and loop of transfer RNAs.</text>
</comment>
<dbReference type="GO" id="GO:0003723">
    <property type="term" value="F:RNA binding"/>
    <property type="evidence" value="ECO:0007669"/>
    <property type="project" value="InterPro"/>
</dbReference>
<protein>
    <recommendedName>
        <fullName evidence="4">tRNA pseudouridine synthase A</fullName>
        <ecNumber evidence="4">5.4.99.12</ecNumber>
    </recommendedName>
    <alternativeName>
        <fullName evidence="4">tRNA pseudouridine(38-40) synthase</fullName>
    </alternativeName>
    <alternativeName>
        <fullName evidence="4">tRNA pseudouridylate synthase I</fullName>
    </alternativeName>
    <alternativeName>
        <fullName evidence="4">tRNA-uridine isomerase I</fullName>
    </alternativeName>
</protein>
<evidence type="ECO:0000256" key="5">
    <source>
        <dbReference type="PIRSR" id="PIRSR001430-1"/>
    </source>
</evidence>
<dbReference type="GO" id="GO:0031119">
    <property type="term" value="P:tRNA pseudouridine synthesis"/>
    <property type="evidence" value="ECO:0007669"/>
    <property type="project" value="UniProtKB-UniRule"/>
</dbReference>
<evidence type="ECO:0000256" key="6">
    <source>
        <dbReference type="PIRSR" id="PIRSR001430-2"/>
    </source>
</evidence>
<organism evidence="9 10">
    <name type="scientific">Cryobacterium psychrotolerans</name>
    <dbReference type="NCBI Taxonomy" id="386301"/>
    <lineage>
        <taxon>Bacteria</taxon>
        <taxon>Bacillati</taxon>
        <taxon>Actinomycetota</taxon>
        <taxon>Actinomycetes</taxon>
        <taxon>Micrococcales</taxon>
        <taxon>Microbacteriaceae</taxon>
        <taxon>Cryobacterium</taxon>
    </lineage>
</organism>
<keyword evidence="3 4" id="KW-0413">Isomerase</keyword>
<dbReference type="Pfam" id="PF01416">
    <property type="entry name" value="PseudoU_synth_1"/>
    <property type="match status" value="1"/>
</dbReference>
<evidence type="ECO:0000313" key="10">
    <source>
        <dbReference type="Proteomes" id="UP000198701"/>
    </source>
</evidence>
<evidence type="ECO:0000256" key="1">
    <source>
        <dbReference type="ARBA" id="ARBA00009375"/>
    </source>
</evidence>
<dbReference type="SUPFAM" id="SSF55120">
    <property type="entry name" value="Pseudouridine synthase"/>
    <property type="match status" value="1"/>
</dbReference>
<dbReference type="GO" id="GO:0160147">
    <property type="term" value="F:tRNA pseudouridine(38-40) synthase activity"/>
    <property type="evidence" value="ECO:0007669"/>
    <property type="project" value="UniProtKB-EC"/>
</dbReference>
<comment type="subunit">
    <text evidence="4">Homodimer.</text>
</comment>
<dbReference type="RefSeq" id="WP_092322338.1">
    <property type="nucleotide sequence ID" value="NZ_FNFU01000004.1"/>
</dbReference>
<accession>A0A1G9AM72</accession>
<proteinExistence type="inferred from homology"/>
<reference evidence="9 10" key="1">
    <citation type="submission" date="2016-10" db="EMBL/GenBank/DDBJ databases">
        <authorList>
            <person name="de Groot N.N."/>
        </authorList>
    </citation>
    <scope>NUCLEOTIDE SEQUENCE [LARGE SCALE GENOMIC DNA]</scope>
    <source>
        <strain evidence="9 10">CGMCC 1.5382</strain>
    </source>
</reference>
<evidence type="ECO:0000256" key="2">
    <source>
        <dbReference type="ARBA" id="ARBA00022694"/>
    </source>
</evidence>
<dbReference type="InterPro" id="IPR020097">
    <property type="entry name" value="PsdUridine_synth_TruA_a/b_dom"/>
</dbReference>
<evidence type="ECO:0000313" key="9">
    <source>
        <dbReference type="EMBL" id="SDK27914.1"/>
    </source>
</evidence>
<feature type="domain" description="Pseudouridine synthase I TruA alpha/beta" evidence="8">
    <location>
        <begin position="184"/>
        <end position="287"/>
    </location>
</feature>